<evidence type="ECO:0000313" key="3">
    <source>
        <dbReference type="Proteomes" id="UP001234178"/>
    </source>
</evidence>
<dbReference type="EMBL" id="JAOYFB010000036">
    <property type="protein sequence ID" value="KAK4019563.1"/>
    <property type="molecule type" value="Genomic_DNA"/>
</dbReference>
<name>A0ABR0A331_9CRUS</name>
<feature type="region of interest" description="Disordered" evidence="1">
    <location>
        <begin position="61"/>
        <end position="86"/>
    </location>
</feature>
<accession>A0ABR0A331</accession>
<keyword evidence="3" id="KW-1185">Reference proteome</keyword>
<evidence type="ECO:0000256" key="1">
    <source>
        <dbReference type="SAM" id="MobiDB-lite"/>
    </source>
</evidence>
<protein>
    <submittedName>
        <fullName evidence="2">Uncharacterized protein</fullName>
    </submittedName>
</protein>
<organism evidence="2 3">
    <name type="scientific">Daphnia magna</name>
    <dbReference type="NCBI Taxonomy" id="35525"/>
    <lineage>
        <taxon>Eukaryota</taxon>
        <taxon>Metazoa</taxon>
        <taxon>Ecdysozoa</taxon>
        <taxon>Arthropoda</taxon>
        <taxon>Crustacea</taxon>
        <taxon>Branchiopoda</taxon>
        <taxon>Diplostraca</taxon>
        <taxon>Cladocera</taxon>
        <taxon>Anomopoda</taxon>
        <taxon>Daphniidae</taxon>
        <taxon>Daphnia</taxon>
    </lineage>
</organism>
<sequence length="86" mass="9110">MPTQPADDDSKGNDVEKRKKKLVEMCGSCTDPGGQSDGGGKMLSAGVCARRMKKIEIKKLAAGDDTRVPTISSGEEKRKGQISTAK</sequence>
<gene>
    <name evidence="2" type="ORF">OUZ56_001578</name>
</gene>
<evidence type="ECO:0000313" key="2">
    <source>
        <dbReference type="EMBL" id="KAK4019563.1"/>
    </source>
</evidence>
<dbReference type="Proteomes" id="UP001234178">
    <property type="component" value="Unassembled WGS sequence"/>
</dbReference>
<proteinExistence type="predicted"/>
<comment type="caution">
    <text evidence="2">The sequence shown here is derived from an EMBL/GenBank/DDBJ whole genome shotgun (WGS) entry which is preliminary data.</text>
</comment>
<reference evidence="2 3" key="1">
    <citation type="journal article" date="2023" name="Nucleic Acids Res.">
        <title>The hologenome of Daphnia magna reveals possible DNA methylation and microbiome-mediated evolution of the host genome.</title>
        <authorList>
            <person name="Chaturvedi A."/>
            <person name="Li X."/>
            <person name="Dhandapani V."/>
            <person name="Marshall H."/>
            <person name="Kissane S."/>
            <person name="Cuenca-Cambronero M."/>
            <person name="Asole G."/>
            <person name="Calvet F."/>
            <person name="Ruiz-Romero M."/>
            <person name="Marangio P."/>
            <person name="Guigo R."/>
            <person name="Rago D."/>
            <person name="Mirbahai L."/>
            <person name="Eastwood N."/>
            <person name="Colbourne J.K."/>
            <person name="Zhou J."/>
            <person name="Mallon E."/>
            <person name="Orsini L."/>
        </authorList>
    </citation>
    <scope>NUCLEOTIDE SEQUENCE [LARGE SCALE GENOMIC DNA]</scope>
    <source>
        <strain evidence="2">LRV0_1</strain>
    </source>
</reference>